<sequence length="101" mass="11542">MRLSLAVVTIVTFVAMSYLPSIVESRSVYRWPCWWGLGPEIPPSWLRHARRNDSSSSDGKGTEDVIRSFNLLPMIVPDWLCDLRYNRSLPELNVTDSSDSK</sequence>
<dbReference type="EMBL" id="AY951935">
    <property type="protein sequence ID" value="AAX54867.1"/>
    <property type="molecule type" value="mRNA"/>
</dbReference>
<reference evidence="2" key="1">
    <citation type="submission" date="2005-03" db="EMBL/GenBank/DDBJ databases">
        <title>Complementing the sialome of the adult female Aedes aegypti mosquito.</title>
        <authorList>
            <person name="Chandra P.K."/>
            <person name="Wikel S.K."/>
        </authorList>
    </citation>
    <scope>NUCLEOTIDE SEQUENCE</scope>
    <source>
        <tissue evidence="2">Salivary glands</tissue>
    </source>
</reference>
<reference evidence="3" key="2">
    <citation type="submission" date="2005-04" db="EMBL/GenBank/DDBJ databases">
        <title>Characterization of salivary gland transcripts from the Aedes aegypti mosquito.</title>
        <authorList>
            <person name="Chandra P.K."/>
            <person name="Wikel S.K."/>
        </authorList>
    </citation>
    <scope>NUCLEOTIDE SEQUENCE</scope>
    <source>
        <tissue evidence="3">Salivary gland</tissue>
    </source>
</reference>
<dbReference type="STRING" id="7159.Q58HC1"/>
<accession>Q58HC1</accession>
<dbReference type="HOGENOM" id="CLU_2293986_0_0_1"/>
<accession>Q17CE4</accession>
<evidence type="ECO:0000313" key="2">
    <source>
        <dbReference type="EMBL" id="AAX54867.1"/>
    </source>
</evidence>
<evidence type="ECO:0000256" key="1">
    <source>
        <dbReference type="SAM" id="SignalP"/>
    </source>
</evidence>
<dbReference type="PaxDb" id="7159-AAEL004597-PA"/>
<dbReference type="OMA" id="RWPCWWG"/>
<dbReference type="AlphaFoldDB" id="Q17CE4"/>
<proteinExistence type="evidence at transcript level"/>
<evidence type="ECO:0000313" key="3">
    <source>
        <dbReference type="EMBL" id="AAY41835.1"/>
    </source>
</evidence>
<dbReference type="EMBL" id="DQ017467">
    <property type="protein sequence ID" value="AAY41835.1"/>
    <property type="molecule type" value="mRNA"/>
</dbReference>
<protein>
    <submittedName>
        <fullName evidence="2">Putative 8.9 kDa secreted protein</fullName>
    </submittedName>
    <submittedName>
        <fullName evidence="3">Putative secreted protein</fullName>
    </submittedName>
</protein>
<name>Q17CE4_AEDAE</name>
<feature type="chain" id="PRO_5044488298" evidence="1">
    <location>
        <begin position="26"/>
        <end position="101"/>
    </location>
</feature>
<gene>
    <name evidence="2" type="primary">SG8.9sp</name>
    <name evidence="3" type="synonym">SGP2D4</name>
</gene>
<keyword evidence="1" id="KW-0732">Signal</keyword>
<feature type="signal peptide" evidence="1">
    <location>
        <begin position="1"/>
        <end position="25"/>
    </location>
</feature>
<organism evidence="2">
    <name type="scientific">Aedes aegypti</name>
    <name type="common">Yellowfever mosquito</name>
    <name type="synonym">Culex aegypti</name>
    <dbReference type="NCBI Taxonomy" id="7159"/>
    <lineage>
        <taxon>Eukaryota</taxon>
        <taxon>Metazoa</taxon>
        <taxon>Ecdysozoa</taxon>
        <taxon>Arthropoda</taxon>
        <taxon>Hexapoda</taxon>
        <taxon>Insecta</taxon>
        <taxon>Pterygota</taxon>
        <taxon>Neoptera</taxon>
        <taxon>Endopterygota</taxon>
        <taxon>Diptera</taxon>
        <taxon>Nematocera</taxon>
        <taxon>Culicoidea</taxon>
        <taxon>Culicidae</taxon>
        <taxon>Culicinae</taxon>
        <taxon>Aedini</taxon>
        <taxon>Aedes</taxon>
        <taxon>Stegomyia</taxon>
    </lineage>
</organism>